<proteinExistence type="predicted"/>
<evidence type="ECO:0008006" key="3">
    <source>
        <dbReference type="Google" id="ProtNLM"/>
    </source>
</evidence>
<reference evidence="1 2" key="1">
    <citation type="submission" date="2017-05" db="EMBL/GenBank/DDBJ databases">
        <title>Host range expansion of the Methanosphaera genus to humans and monogastric animals involves recent and extensive reduction in genome content.</title>
        <authorList>
            <person name="Hoedt E.C."/>
            <person name="Volmer J.G."/>
            <person name="Parks D.H."/>
            <person name="Rosewarne C.P."/>
            <person name="Denman S.E."/>
            <person name="Mcsweeney C.S."/>
            <person name="O Cuiv P."/>
            <person name="Hugenholtz P."/>
            <person name="Tyson G.W."/>
            <person name="Morrison M."/>
        </authorList>
    </citation>
    <scope>NUCLEOTIDE SEQUENCE [LARGE SCALE GENOMIC DNA]</scope>
    <source>
        <strain evidence="1 2">PA5</strain>
    </source>
</reference>
<gene>
    <name evidence="1" type="ORF">CA615_01340</name>
</gene>
<evidence type="ECO:0000313" key="2">
    <source>
        <dbReference type="Proteomes" id="UP000248557"/>
    </source>
</evidence>
<comment type="caution">
    <text evidence="1">The sequence shown here is derived from an EMBL/GenBank/DDBJ whole genome shotgun (WGS) entry which is preliminary data.</text>
</comment>
<evidence type="ECO:0000313" key="1">
    <source>
        <dbReference type="EMBL" id="RAP03633.1"/>
    </source>
</evidence>
<dbReference type="Proteomes" id="UP000248557">
    <property type="component" value="Unassembled WGS sequence"/>
</dbReference>
<sequence length="488" mass="55617">MKYKILAIIVIVVLLGIFSTKFLYTDSMDIDNNTLVISVCTGNMRGLETGISVYAGYNKAPLVLSDRTLPQQLDSWLPSFIKKNNIKKIVVVGPITAKQLLQLHMCGVEVKQVYGKSIPDILTKVADNTPTKNNDTLIFSASDPLAGVLGAYTKTPVFITATNETYNSADVLDTKYDEYIKTHNISHIIIVGNLPESLKNQLKSYNTTIEELSGRNSVDVSINVNNKLKSLGLLNNTTQAYYGFYGELPTIVPLVIQNNAMLIEDSSNHGDISDYIKENNVSKITLTRNTESDYIQMEESDYISSKIIDEFRENNIDTEFLTNNRTLDEATGLYDVKINSIENVKNHTKYINNTTTGKSMESSPPLIEMLNYTSVVDSNNISANITNNNNTYNVKWSTIHPYTWKKISNNAYYATSNTGYEYFWNYDENTWTVDYKYNNTSYYQVKWIKNTDNIWTEMHPTNNYTWNYDGNKWACYKNSQMIYYISKK</sequence>
<accession>A0A328Q258</accession>
<organism evidence="1 2">
    <name type="scientific">Methanosphaera stadtmanae</name>
    <dbReference type="NCBI Taxonomy" id="2317"/>
    <lineage>
        <taxon>Archaea</taxon>
        <taxon>Methanobacteriati</taxon>
        <taxon>Methanobacteriota</taxon>
        <taxon>Methanomada group</taxon>
        <taxon>Methanobacteria</taxon>
        <taxon>Methanobacteriales</taxon>
        <taxon>Methanobacteriaceae</taxon>
        <taxon>Methanosphaera</taxon>
    </lineage>
</organism>
<protein>
    <recommendedName>
        <fullName evidence="3">Cell wall-binding repeat 2 family protein</fullName>
    </recommendedName>
</protein>
<dbReference type="RefSeq" id="WP_112149328.1">
    <property type="nucleotide sequence ID" value="NZ_NGJK01000015.1"/>
</dbReference>
<dbReference type="EMBL" id="NGJK01000015">
    <property type="protein sequence ID" value="RAP03633.1"/>
    <property type="molecule type" value="Genomic_DNA"/>
</dbReference>
<name>A0A328Q258_9EURY</name>
<dbReference type="AlphaFoldDB" id="A0A328Q258"/>